<dbReference type="AlphaFoldDB" id="A0A9X9MED2"/>
<keyword evidence="2" id="KW-1185">Reference proteome</keyword>
<evidence type="ECO:0000313" key="1">
    <source>
        <dbReference type="EMBL" id="VCX43383.1"/>
    </source>
</evidence>
<proteinExistence type="predicted"/>
<organism evidence="1 2">
    <name type="scientific">Gulo gulo</name>
    <name type="common">Wolverine</name>
    <name type="synonym">Gluton</name>
    <dbReference type="NCBI Taxonomy" id="48420"/>
    <lineage>
        <taxon>Eukaryota</taxon>
        <taxon>Metazoa</taxon>
        <taxon>Chordata</taxon>
        <taxon>Craniata</taxon>
        <taxon>Vertebrata</taxon>
        <taxon>Euteleostomi</taxon>
        <taxon>Mammalia</taxon>
        <taxon>Eutheria</taxon>
        <taxon>Laurasiatheria</taxon>
        <taxon>Carnivora</taxon>
        <taxon>Caniformia</taxon>
        <taxon>Musteloidea</taxon>
        <taxon>Mustelidae</taxon>
        <taxon>Guloninae</taxon>
        <taxon>Gulo</taxon>
    </lineage>
</organism>
<gene>
    <name evidence="1" type="ORF">BN2614_LOCUS2</name>
</gene>
<comment type="caution">
    <text evidence="1">The sequence shown here is derived from an EMBL/GenBank/DDBJ whole genome shotgun (WGS) entry which is preliminary data.</text>
</comment>
<name>A0A9X9MED2_GULGU</name>
<reference evidence="1 2" key="1">
    <citation type="submission" date="2018-10" db="EMBL/GenBank/DDBJ databases">
        <authorList>
            <person name="Ekblom R."/>
            <person name="Jareborg N."/>
        </authorList>
    </citation>
    <scope>NUCLEOTIDE SEQUENCE [LARGE SCALE GENOMIC DNA]</scope>
    <source>
        <tissue evidence="1">Muscle</tissue>
    </source>
</reference>
<protein>
    <submittedName>
        <fullName evidence="1">Uncharacterized protein</fullName>
    </submittedName>
</protein>
<evidence type="ECO:0000313" key="2">
    <source>
        <dbReference type="Proteomes" id="UP000269945"/>
    </source>
</evidence>
<sequence>MAPRGSLLTAPRSQSFTADPTWREAQKSLCVRDDWCTRGLSKEGWCREA</sequence>
<dbReference type="EMBL" id="CYRY02047386">
    <property type="protein sequence ID" value="VCX43383.1"/>
    <property type="molecule type" value="Genomic_DNA"/>
</dbReference>
<accession>A0A9X9MED2</accession>
<dbReference type="Proteomes" id="UP000269945">
    <property type="component" value="Unassembled WGS sequence"/>
</dbReference>